<keyword evidence="9" id="KW-0137">Centromere</keyword>
<dbReference type="VEuPathDB" id="AmoebaDB:ACA1_073000"/>
<sequence>MSETSSGGSRRKSRLSGKRLSSAPEATRNFDREEEFFGFPPVRFIDEVINTVNEYACNAADALEEALRIALTKREGKPVANEALQNGSDQVLKILQESIDKNFDLWELYVLKNTFVVPPEFASFKNQQGADELDRPSKIEALRRENTQLDQEIEQLKKRVLATKFVNDALEKENDALEKENERLDQHAQLLGQLSARVADSGLDEVESVLKSLVSRRERLMTLIREAQQLDVETPPDRDVGARHREHRKATNVEPAE</sequence>
<keyword evidence="6" id="KW-0995">Kinetochore</keyword>
<dbReference type="GO" id="GO:0000444">
    <property type="term" value="C:MIS12/MIND type complex"/>
    <property type="evidence" value="ECO:0007669"/>
    <property type="project" value="TreeGrafter"/>
</dbReference>
<protein>
    <submittedName>
        <fullName evidence="11">Mis12 domain containing protein</fullName>
    </submittedName>
</protein>
<comment type="similarity">
    <text evidence="2">Belongs to the mis12 family.</text>
</comment>
<keyword evidence="4" id="KW-0132">Cell division</keyword>
<evidence type="ECO:0000256" key="7">
    <source>
        <dbReference type="ARBA" id="ARBA00023054"/>
    </source>
</evidence>
<evidence type="ECO:0000313" key="12">
    <source>
        <dbReference type="Proteomes" id="UP000011083"/>
    </source>
</evidence>
<dbReference type="AlphaFoldDB" id="L8HGW7"/>
<keyword evidence="12" id="KW-1185">Reference proteome</keyword>
<evidence type="ECO:0000256" key="10">
    <source>
        <dbReference type="SAM" id="MobiDB-lite"/>
    </source>
</evidence>
<dbReference type="EMBL" id="KB007857">
    <property type="protein sequence ID" value="ELR23666.1"/>
    <property type="molecule type" value="Genomic_DNA"/>
</dbReference>
<dbReference type="OMA" id="NEYACNA"/>
<accession>L8HGW7</accession>
<dbReference type="GO" id="GO:0005634">
    <property type="term" value="C:nucleus"/>
    <property type="evidence" value="ECO:0007669"/>
    <property type="project" value="InterPro"/>
</dbReference>
<dbReference type="PANTHER" id="PTHR14527:SF2">
    <property type="entry name" value="PROTEIN MIS12 HOMOLOG"/>
    <property type="match status" value="1"/>
</dbReference>
<dbReference type="OrthoDB" id="1884855at2759"/>
<comment type="subcellular location">
    <subcellularLocation>
        <location evidence="1">Chromosome</location>
        <location evidence="1">Centromere</location>
        <location evidence="1">Kinetochore</location>
    </subcellularLocation>
</comment>
<organism evidence="11 12">
    <name type="scientific">Acanthamoeba castellanii (strain ATCC 30010 / Neff)</name>
    <dbReference type="NCBI Taxonomy" id="1257118"/>
    <lineage>
        <taxon>Eukaryota</taxon>
        <taxon>Amoebozoa</taxon>
        <taxon>Discosea</taxon>
        <taxon>Longamoebia</taxon>
        <taxon>Centramoebida</taxon>
        <taxon>Acanthamoebidae</taxon>
        <taxon>Acanthamoeba</taxon>
    </lineage>
</organism>
<evidence type="ECO:0000256" key="9">
    <source>
        <dbReference type="ARBA" id="ARBA00023328"/>
    </source>
</evidence>
<dbReference type="KEGG" id="acan:ACA1_073000"/>
<feature type="region of interest" description="Disordered" evidence="10">
    <location>
        <begin position="229"/>
        <end position="257"/>
    </location>
</feature>
<dbReference type="GeneID" id="14924649"/>
<evidence type="ECO:0000256" key="3">
    <source>
        <dbReference type="ARBA" id="ARBA00022454"/>
    </source>
</evidence>
<dbReference type="GO" id="GO:0000070">
    <property type="term" value="P:mitotic sister chromatid segregation"/>
    <property type="evidence" value="ECO:0007669"/>
    <property type="project" value="TreeGrafter"/>
</dbReference>
<evidence type="ECO:0000256" key="5">
    <source>
        <dbReference type="ARBA" id="ARBA00022776"/>
    </source>
</evidence>
<dbReference type="InterPro" id="IPR008685">
    <property type="entry name" value="Centromere_Mis12"/>
</dbReference>
<evidence type="ECO:0000256" key="1">
    <source>
        <dbReference type="ARBA" id="ARBA00004629"/>
    </source>
</evidence>
<proteinExistence type="inferred from homology"/>
<reference evidence="11 12" key="1">
    <citation type="journal article" date="2013" name="Genome Biol.">
        <title>Genome of Acanthamoeba castellanii highlights extensive lateral gene transfer and early evolution of tyrosine kinase signaling.</title>
        <authorList>
            <person name="Clarke M."/>
            <person name="Lohan A.J."/>
            <person name="Liu B."/>
            <person name="Lagkouvardos I."/>
            <person name="Roy S."/>
            <person name="Zafar N."/>
            <person name="Bertelli C."/>
            <person name="Schilde C."/>
            <person name="Kianianmomeni A."/>
            <person name="Burglin T.R."/>
            <person name="Frech C."/>
            <person name="Turcotte B."/>
            <person name="Kopec K.O."/>
            <person name="Synnott J.M."/>
            <person name="Choo C."/>
            <person name="Paponov I."/>
            <person name="Finkler A."/>
            <person name="Soon Heng Tan C."/>
            <person name="Hutchins A.P."/>
            <person name="Weinmeier T."/>
            <person name="Rattei T."/>
            <person name="Chu J.S."/>
            <person name="Gimenez G."/>
            <person name="Irimia M."/>
            <person name="Rigden D.J."/>
            <person name="Fitzpatrick D.A."/>
            <person name="Lorenzo-Morales J."/>
            <person name="Bateman A."/>
            <person name="Chiu C.H."/>
            <person name="Tang P."/>
            <person name="Hegemann P."/>
            <person name="Fromm H."/>
            <person name="Raoult D."/>
            <person name="Greub G."/>
            <person name="Miranda-Saavedra D."/>
            <person name="Chen N."/>
            <person name="Nash P."/>
            <person name="Ginger M.L."/>
            <person name="Horn M."/>
            <person name="Schaap P."/>
            <person name="Caler L."/>
            <person name="Loftus B."/>
        </authorList>
    </citation>
    <scope>NUCLEOTIDE SEQUENCE [LARGE SCALE GENOMIC DNA]</scope>
    <source>
        <strain evidence="11 12">Neff</strain>
    </source>
</reference>
<keyword evidence="8" id="KW-0131">Cell cycle</keyword>
<feature type="region of interest" description="Disordered" evidence="10">
    <location>
        <begin position="1"/>
        <end position="27"/>
    </location>
</feature>
<dbReference type="Proteomes" id="UP000011083">
    <property type="component" value="Unassembled WGS sequence"/>
</dbReference>
<evidence type="ECO:0000256" key="2">
    <source>
        <dbReference type="ARBA" id="ARBA00008643"/>
    </source>
</evidence>
<name>L8HGW7_ACACF</name>
<evidence type="ECO:0000256" key="8">
    <source>
        <dbReference type="ARBA" id="ARBA00023306"/>
    </source>
</evidence>
<evidence type="ECO:0000256" key="6">
    <source>
        <dbReference type="ARBA" id="ARBA00022838"/>
    </source>
</evidence>
<evidence type="ECO:0000313" key="11">
    <source>
        <dbReference type="EMBL" id="ELR23666.1"/>
    </source>
</evidence>
<dbReference type="GO" id="GO:0051382">
    <property type="term" value="P:kinetochore assembly"/>
    <property type="evidence" value="ECO:0007669"/>
    <property type="project" value="TreeGrafter"/>
</dbReference>
<keyword evidence="3" id="KW-0158">Chromosome</keyword>
<dbReference type="RefSeq" id="XP_004353194.1">
    <property type="nucleotide sequence ID" value="XM_004353142.1"/>
</dbReference>
<gene>
    <name evidence="11" type="ORF">ACA1_073000</name>
</gene>
<keyword evidence="7" id="KW-0175">Coiled coil</keyword>
<evidence type="ECO:0000256" key="4">
    <source>
        <dbReference type="ARBA" id="ARBA00022618"/>
    </source>
</evidence>
<dbReference type="PANTHER" id="PTHR14527">
    <property type="entry name" value="PROTEIN MIS12 HOMOLOG"/>
    <property type="match status" value="1"/>
</dbReference>
<dbReference type="GO" id="GO:0051301">
    <property type="term" value="P:cell division"/>
    <property type="evidence" value="ECO:0007669"/>
    <property type="project" value="UniProtKB-KW"/>
</dbReference>
<dbReference type="Pfam" id="PF05859">
    <property type="entry name" value="Mis12"/>
    <property type="match status" value="1"/>
</dbReference>
<keyword evidence="5" id="KW-0498">Mitosis</keyword>